<dbReference type="OrthoDB" id="8441577at2"/>
<name>A0A2L2X8D0_9FIRM</name>
<accession>A0A2L2X8D0</accession>
<dbReference type="EMBL" id="BFAV01000002">
    <property type="protein sequence ID" value="GBF31833.1"/>
    <property type="molecule type" value="Genomic_DNA"/>
</dbReference>
<evidence type="ECO:0000313" key="2">
    <source>
        <dbReference type="EMBL" id="GBF31833.1"/>
    </source>
</evidence>
<dbReference type="RefSeq" id="WP_104370450.1">
    <property type="nucleotide sequence ID" value="NZ_BFAV01000002.1"/>
</dbReference>
<keyword evidence="3" id="KW-1185">Reference proteome</keyword>
<proteinExistence type="predicted"/>
<dbReference type="GO" id="GO:0016301">
    <property type="term" value="F:kinase activity"/>
    <property type="evidence" value="ECO:0007669"/>
    <property type="project" value="UniProtKB-KW"/>
</dbReference>
<gene>
    <name evidence="2" type="ORF">DCCM_0017</name>
</gene>
<dbReference type="NCBIfam" id="NF041068">
    <property type="entry name" value="DpdK"/>
    <property type="match status" value="1"/>
</dbReference>
<keyword evidence="2" id="KW-0808">Transferase</keyword>
<dbReference type="Gene3D" id="3.30.870.10">
    <property type="entry name" value="Endonuclease Chain A"/>
    <property type="match status" value="1"/>
</dbReference>
<protein>
    <submittedName>
        <fullName evidence="2">Aspartokinases</fullName>
    </submittedName>
</protein>
<dbReference type="CDD" id="cd00138">
    <property type="entry name" value="PLDc_SF"/>
    <property type="match status" value="1"/>
</dbReference>
<sequence length="168" mass="18753">MYSRVIRSQGGSQALKDCLASLLALEAIRPSREIYIISPWISNAEIITDHHSKFANLFPFITSKKITLADILLTFAWRGSTVRLICNPSQKSTSEFLGLLGGKVEHKVLSDNHEKGMVTDNFYLHGSMNFTYSGIYINGECVRITTEQPDISSALISVRARWEESVGL</sequence>
<keyword evidence="2" id="KW-0418">Kinase</keyword>
<dbReference type="Proteomes" id="UP000239549">
    <property type="component" value="Unassembled WGS sequence"/>
</dbReference>
<evidence type="ECO:0000313" key="3">
    <source>
        <dbReference type="Proteomes" id="UP000239549"/>
    </source>
</evidence>
<evidence type="ECO:0000259" key="1">
    <source>
        <dbReference type="Pfam" id="PF13091"/>
    </source>
</evidence>
<dbReference type="InterPro" id="IPR025202">
    <property type="entry name" value="PLD-like_dom"/>
</dbReference>
<comment type="caution">
    <text evidence="2">The sequence shown here is derived from an EMBL/GenBank/DDBJ whole genome shotgun (WGS) entry which is preliminary data.</text>
</comment>
<dbReference type="SUPFAM" id="SSF56024">
    <property type="entry name" value="Phospholipase D/nuclease"/>
    <property type="match status" value="1"/>
</dbReference>
<organism evidence="2 3">
    <name type="scientific">Desulfocucumis palustris</name>
    <dbReference type="NCBI Taxonomy" id="1898651"/>
    <lineage>
        <taxon>Bacteria</taxon>
        <taxon>Bacillati</taxon>
        <taxon>Bacillota</taxon>
        <taxon>Clostridia</taxon>
        <taxon>Eubacteriales</taxon>
        <taxon>Desulfocucumaceae</taxon>
        <taxon>Desulfocucumis</taxon>
    </lineage>
</organism>
<dbReference type="AlphaFoldDB" id="A0A2L2X8D0"/>
<reference evidence="3" key="1">
    <citation type="submission" date="2018-02" db="EMBL/GenBank/DDBJ databases">
        <title>Genome sequence of Desulfocucumis palustris strain NAW-5.</title>
        <authorList>
            <person name="Watanabe M."/>
            <person name="Kojima H."/>
            <person name="Fukui M."/>
        </authorList>
    </citation>
    <scope>NUCLEOTIDE SEQUENCE [LARGE SCALE GENOMIC DNA]</scope>
    <source>
        <strain evidence="3">NAW-5</strain>
    </source>
</reference>
<feature type="domain" description="Phospholipase D-like" evidence="1">
    <location>
        <begin position="60"/>
        <end position="151"/>
    </location>
</feature>
<dbReference type="Pfam" id="PF13091">
    <property type="entry name" value="PLDc_2"/>
    <property type="match status" value="1"/>
</dbReference>